<dbReference type="InterPro" id="IPR051164">
    <property type="entry name" value="NmrA-like_oxidored"/>
</dbReference>
<dbReference type="STRING" id="321146.A0A139HM62"/>
<organism evidence="4 5">
    <name type="scientific">Pseudocercospora eumusae</name>
    <dbReference type="NCBI Taxonomy" id="321146"/>
    <lineage>
        <taxon>Eukaryota</taxon>
        <taxon>Fungi</taxon>
        <taxon>Dikarya</taxon>
        <taxon>Ascomycota</taxon>
        <taxon>Pezizomycotina</taxon>
        <taxon>Dothideomycetes</taxon>
        <taxon>Dothideomycetidae</taxon>
        <taxon>Mycosphaerellales</taxon>
        <taxon>Mycosphaerellaceae</taxon>
        <taxon>Pseudocercospora</taxon>
    </lineage>
</organism>
<feature type="domain" description="NmrA-like" evidence="3">
    <location>
        <begin position="4"/>
        <end position="112"/>
    </location>
</feature>
<dbReference type="EMBL" id="LFZN01000030">
    <property type="protein sequence ID" value="KXT03467.1"/>
    <property type="molecule type" value="Genomic_DNA"/>
</dbReference>
<dbReference type="InterPro" id="IPR036291">
    <property type="entry name" value="NAD(P)-bd_dom_sf"/>
</dbReference>
<keyword evidence="2" id="KW-0521">NADP</keyword>
<evidence type="ECO:0000259" key="3">
    <source>
        <dbReference type="Pfam" id="PF05368"/>
    </source>
</evidence>
<comment type="caution">
    <text evidence="4">The sequence shown here is derived from an EMBL/GenBank/DDBJ whole genome shotgun (WGS) entry which is preliminary data.</text>
</comment>
<dbReference type="Gene3D" id="3.40.50.720">
    <property type="entry name" value="NAD(P)-binding Rossmann-like Domain"/>
    <property type="match status" value="1"/>
</dbReference>
<accession>A0A139HM62</accession>
<name>A0A139HM62_9PEZI</name>
<dbReference type="SUPFAM" id="SSF51735">
    <property type="entry name" value="NAD(P)-binding Rossmann-fold domains"/>
    <property type="match status" value="1"/>
</dbReference>
<proteinExistence type="inferred from homology"/>
<gene>
    <name evidence="4" type="ORF">AC578_1565</name>
</gene>
<dbReference type="Proteomes" id="UP000070133">
    <property type="component" value="Unassembled WGS sequence"/>
</dbReference>
<dbReference type="OrthoDB" id="300709at2759"/>
<evidence type="ECO:0000313" key="4">
    <source>
        <dbReference type="EMBL" id="KXT03467.1"/>
    </source>
</evidence>
<sequence>MAPKVFIVGGTGAQRTPVIKGLVQDGAYSARVLTSDLNSVRARGLAQLGDVELVEGPFASGSDLGKGLQGCDCAFVNIDGFNAGAKSEIFWAIRAYEIAIEEGIKLFIYGNSPPRLQDEQSQSNLSE</sequence>
<dbReference type="Pfam" id="PF05368">
    <property type="entry name" value="NmrA"/>
    <property type="match status" value="1"/>
</dbReference>
<keyword evidence="5" id="KW-1185">Reference proteome</keyword>
<evidence type="ECO:0000256" key="1">
    <source>
        <dbReference type="ARBA" id="ARBA00006328"/>
    </source>
</evidence>
<comment type="similarity">
    <text evidence="1">Belongs to the NmrA-type oxidoreductase family.</text>
</comment>
<dbReference type="PANTHER" id="PTHR42748">
    <property type="entry name" value="NITROGEN METABOLITE REPRESSION PROTEIN NMRA FAMILY MEMBER"/>
    <property type="match status" value="1"/>
</dbReference>
<reference evidence="4 5" key="1">
    <citation type="submission" date="2015-07" db="EMBL/GenBank/DDBJ databases">
        <title>Comparative genomics of the Sigatoka disease complex on banana suggests a link between parallel evolutionary changes in Pseudocercospora fijiensis and Pseudocercospora eumusae and increased virulence on the banana host.</title>
        <authorList>
            <person name="Chang T.-C."/>
            <person name="Salvucci A."/>
            <person name="Crous P.W."/>
            <person name="Stergiopoulos I."/>
        </authorList>
    </citation>
    <scope>NUCLEOTIDE SEQUENCE [LARGE SCALE GENOMIC DNA]</scope>
    <source>
        <strain evidence="4 5">CBS 114824</strain>
    </source>
</reference>
<dbReference type="AlphaFoldDB" id="A0A139HM62"/>
<dbReference type="GO" id="GO:0005634">
    <property type="term" value="C:nucleus"/>
    <property type="evidence" value="ECO:0007669"/>
    <property type="project" value="TreeGrafter"/>
</dbReference>
<protein>
    <recommendedName>
        <fullName evidence="3">NmrA-like domain-containing protein</fullName>
    </recommendedName>
</protein>
<dbReference type="PANTHER" id="PTHR42748:SF14">
    <property type="entry name" value="SNOAL-LIKE DOMAIN-CONTAINING PROTEIN"/>
    <property type="match status" value="1"/>
</dbReference>
<evidence type="ECO:0000313" key="5">
    <source>
        <dbReference type="Proteomes" id="UP000070133"/>
    </source>
</evidence>
<dbReference type="InterPro" id="IPR008030">
    <property type="entry name" value="NmrA-like"/>
</dbReference>
<evidence type="ECO:0000256" key="2">
    <source>
        <dbReference type="ARBA" id="ARBA00022857"/>
    </source>
</evidence>